<sequence>MTDKENKLFQAEFLKKGLFPKLDSRGRRSCRKEIGTWGFRQFLDDGWNTLCDSDKILNKWLEKLMRVRTQDTPAIDSEKVRRSIRYGAALVYYPLHIQVEESKGEFIMPKTSEEQEASLRFDLSEVNSQTLGDFLVEFDEELAALLGGFLTNPMLLRYLSVDKDPAYLGMYFTYFVLASKAESLGMERIFSAE</sequence>
<proteinExistence type="predicted"/>
<evidence type="ECO:0000313" key="2">
    <source>
        <dbReference type="Proteomes" id="UP000177053"/>
    </source>
</evidence>
<reference evidence="1 2" key="1">
    <citation type="journal article" date="2016" name="Nat. Commun.">
        <title>Thousands of microbial genomes shed light on interconnected biogeochemical processes in an aquifer system.</title>
        <authorList>
            <person name="Anantharaman K."/>
            <person name="Brown C.T."/>
            <person name="Hug L.A."/>
            <person name="Sharon I."/>
            <person name="Castelle C.J."/>
            <person name="Probst A.J."/>
            <person name="Thomas B.C."/>
            <person name="Singh A."/>
            <person name="Wilkins M.J."/>
            <person name="Karaoz U."/>
            <person name="Brodie E.L."/>
            <person name="Williams K.H."/>
            <person name="Hubbard S.S."/>
            <person name="Banfield J.F."/>
        </authorList>
    </citation>
    <scope>NUCLEOTIDE SEQUENCE [LARGE SCALE GENOMIC DNA]</scope>
</reference>
<accession>A0A1F7X9Y9</accession>
<name>A0A1F7X9Y9_9BACT</name>
<dbReference type="EMBL" id="MGFS01000011">
    <property type="protein sequence ID" value="OGM11783.1"/>
    <property type="molecule type" value="Genomic_DNA"/>
</dbReference>
<evidence type="ECO:0000313" key="1">
    <source>
        <dbReference type="EMBL" id="OGM11783.1"/>
    </source>
</evidence>
<dbReference type="AlphaFoldDB" id="A0A1F7X9Y9"/>
<comment type="caution">
    <text evidence="1">The sequence shown here is derived from an EMBL/GenBank/DDBJ whole genome shotgun (WGS) entry which is preliminary data.</text>
</comment>
<gene>
    <name evidence="1" type="ORF">A2Z22_04405</name>
</gene>
<organism evidence="1 2">
    <name type="scientific">Candidatus Woesebacteria bacterium RBG_16_34_12</name>
    <dbReference type="NCBI Taxonomy" id="1802480"/>
    <lineage>
        <taxon>Bacteria</taxon>
        <taxon>Candidatus Woeseibacteriota</taxon>
    </lineage>
</organism>
<protein>
    <submittedName>
        <fullName evidence="1">Uncharacterized protein</fullName>
    </submittedName>
</protein>
<dbReference type="Proteomes" id="UP000177053">
    <property type="component" value="Unassembled WGS sequence"/>
</dbReference>